<dbReference type="InterPro" id="IPR001789">
    <property type="entry name" value="Sig_transdc_resp-reg_receiver"/>
</dbReference>
<keyword evidence="12" id="KW-1185">Reference proteome</keyword>
<feature type="region of interest" description="Disordered" evidence="6">
    <location>
        <begin position="1553"/>
        <end position="1579"/>
    </location>
</feature>
<name>A0A835Y2H5_9CHLO</name>
<keyword evidence="7" id="KW-0812">Transmembrane</keyword>
<dbReference type="SMART" id="SM00388">
    <property type="entry name" value="HisKA"/>
    <property type="match status" value="1"/>
</dbReference>
<dbReference type="Proteomes" id="UP000612055">
    <property type="component" value="Unassembled WGS sequence"/>
</dbReference>
<feature type="region of interest" description="Disordered" evidence="6">
    <location>
        <begin position="496"/>
        <end position="547"/>
    </location>
</feature>
<dbReference type="SUPFAM" id="SSF55073">
    <property type="entry name" value="Nucleotide cyclase"/>
    <property type="match status" value="1"/>
</dbReference>
<evidence type="ECO:0000256" key="5">
    <source>
        <dbReference type="PROSITE-ProRule" id="PRU00169"/>
    </source>
</evidence>
<dbReference type="InterPro" id="IPR003661">
    <property type="entry name" value="HisK_dim/P_dom"/>
</dbReference>
<feature type="compositionally biased region" description="Low complexity" evidence="6">
    <location>
        <begin position="163"/>
        <end position="177"/>
    </location>
</feature>
<dbReference type="SMART" id="SM00044">
    <property type="entry name" value="CYCc"/>
    <property type="match status" value="1"/>
</dbReference>
<dbReference type="EMBL" id="JAEHOE010000029">
    <property type="protein sequence ID" value="KAG2494718.1"/>
    <property type="molecule type" value="Genomic_DNA"/>
</dbReference>
<sequence length="2178" mass="216316">MGACGIGTFVASTALNVFITLLLRTQEPGNDNTLKLSAAVFALHLLAVVQLVVPSGVYVYLQWAASAPVLWWLLSQLLATMPPGSTLTLTSQRLRRCVAIESGAALIGLALMLTLESSLVRATVGLVTLTGLGLELLPLVAPQLLGPLASVLGPLRGAGFPPATASTAQAASSTQPTDGARPPAPRVPSSQPRPGVGAAAGAAGGVPSHGVGMPAPMEVLVGAAVGCKLLQAVAAAAIGSDSAGHGLSLLSGTPTVASVVWSLSSSITLYALPLAVLTYYGSVRYAALMLLTARRSAAARRVSGVLSAAAAAAGLSAPGGGNGGRRLSSGGGPAAGAGGGGSAAASGDDGPWRASAVTAGFGPPSSRRTSAAFGPQSTAEAATWETAFGKVPDLGELYRITEGTERSSSTVSDHGSQSGLRRSGSDLALVQLLYIARTTMTTTSGRASRASFDLDSTGGGGGEAGTSAGGGGVGGLVHPGMSALLSGRRSMGSLNLGSSRGLGARSPEESRAAARQTGAMACQTDPPPATDALPRAPSSDLGVQTDPPLEAAAGEERAGGVREVVREVPVVREVIKEVIKEVIVEVPKEVIREVIKEVPVIKEVIREVRVEVPVPTAALAAANASTASPFSSSGTGTGIGSGGGGACSLLGDGGALSSLLAALREHSSDIAHDMKNPLNGVLALSQNVLQGTFGDLPQAAADQLGVVRACAYHILNMINQLRDCLKMLHGGDPEHNCGRVQLSNAVDEVLKRMAPMVGNRLQVRSDADPTITAYADDSRLYQTVHTVLANAFKYTRRGSVTVETAVNPDRTAVTLRVLDTGTGFSAEQIDKYNSPLTGSPTEQLGLGLTMVKRTMALFGGLLRIGNRPPSSGSSGASGGWVELVFRAREEVPAMGMGLPSIAPMMPLPSPSVSGKSTSGPDRTAGPHAAGRAPDSKPDKAEAKGAQPPKKTRKSIMGADRTALEERLAQANSSNEAGSRSNATSRASAFPGRSSNSITGGAAAATAAAAVAAAGGGGGSASGAMTPVSGGVLDDALVKDGEEGVRVLIVDDDPVNLTILEDLLRSEGYDVLTAGNGTEALEVYLTSDPQPKLVLLDVTLPDLSGHEVCLKMRSLTPGVPPPIIMISGKASTKDVIKGLQAGACDYITKPFQPQEVMARVETQLRLFMGEVAQLQEAAERNMGLLRQILPPHILASLRGGTRVLVEKFNDVVVLCADVVGFSALAAAADTADCITTLNRLFSTFDALTDKMAVHKMDCHTDSYVAALGHMPQDRHISSTMQVKIMLELAREMLAAVDSLPYPDTLGKMQIRVGLHVGTVYGGVIGIKYPRYSLFGTTLRLAQGLQATALPNSVHVTEVVHNRVRGAGGESFTPYTTSQVQSLGIIRTYLASPFSNAGPEGGPLQGMLDFTQVDHAVVLEYLRAAAAAAHGSSGISVLSCLLNAAGGGGSGLGGGGGGGGGGLGAAAGVFGLGPATASADPLRPSSSGQSTALTTAASQQSRQAAADGATAEAAAGGARAFGGLAAGAAAQPPRAAAAGGGPTFKVIPVLGSRGASGSAEAEDAGVVSGGSQPQAAGSVESDASGGYVMTLGANIAPASSHGDNGASSSAYSAVVSALHHPTGDATSVVPVNVAHLHALGAAGGSVASSASARAAGLMAAEASSASLVQDLAPGPSAVHSAVRGHGAGRVAHAPVLSPVLGSGQSSPRSSAATAGGSTAAGGSRVPSRSASFRATGGVSPLAASVMQQQLLSALQAQQAAAAAAAAAAGAALAAAGGGGTTSSTSGTGEIMANIMSSVAADLDSVPEMGTGSSSVASEPLLRIGSGAGRTGRGVASNLSGSGTGLSMAVMRRLGAPLKAASIGALPVNADTLGIVIGSGGAQTTAGRSSESAFAGAAGSGGVASGGANSAGGGSAPSALNSPPHFFSPGHTRADLLQPQAPPSGVAAAAAAAAMALGVGSPYAGLSDETRARLARLRNASQAELATVPSGGSTASPPLGQGAYGAGAYSPGILPSGAGGVGPGLGLNPAASTSAIPVAADLLSPTLGLRSHSQAATAPQAASASSVTGLGLAGRGLAPWHQPKPSASQPSLTASGLSATGTASMLASAQSATHVRRRPDSVDELLYGLGLGHYSRSIAGAVPGGLEELAAMDDGQLRKVGLVSSRSRQLVQDELKRWGYR</sequence>
<feature type="domain" description="Response regulatory" evidence="9">
    <location>
        <begin position="1045"/>
        <end position="1163"/>
    </location>
</feature>
<comment type="caution">
    <text evidence="11">The sequence shown here is derived from an EMBL/GenBank/DDBJ whole genome shotgun (WGS) entry which is preliminary data.</text>
</comment>
<feature type="transmembrane region" description="Helical" evidence="7">
    <location>
        <begin position="6"/>
        <end position="24"/>
    </location>
</feature>
<dbReference type="PROSITE" id="PS50109">
    <property type="entry name" value="HIS_KIN"/>
    <property type="match status" value="1"/>
</dbReference>
<dbReference type="PANTHER" id="PTHR43047">
    <property type="entry name" value="TWO-COMPONENT HISTIDINE PROTEIN KINASE"/>
    <property type="match status" value="1"/>
</dbReference>
<dbReference type="Gene3D" id="1.10.287.130">
    <property type="match status" value="1"/>
</dbReference>
<dbReference type="PROSITE" id="PS50125">
    <property type="entry name" value="GUANYLATE_CYCLASE_2"/>
    <property type="match status" value="1"/>
</dbReference>
<dbReference type="OrthoDB" id="60033at2759"/>
<dbReference type="PROSITE" id="PS50110">
    <property type="entry name" value="RESPONSE_REGULATORY"/>
    <property type="match status" value="1"/>
</dbReference>
<gene>
    <name evidence="11" type="ORF">HYH03_007232</name>
</gene>
<feature type="domain" description="Histidine kinase" evidence="8">
    <location>
        <begin position="669"/>
        <end position="873"/>
    </location>
</feature>
<dbReference type="Pfam" id="PF00211">
    <property type="entry name" value="Guanylate_cyc"/>
    <property type="match status" value="1"/>
</dbReference>
<evidence type="ECO:0000256" key="1">
    <source>
        <dbReference type="ARBA" id="ARBA00000085"/>
    </source>
</evidence>
<feature type="transmembrane region" description="Helical" evidence="7">
    <location>
        <begin position="59"/>
        <end position="81"/>
    </location>
</feature>
<evidence type="ECO:0000256" key="3">
    <source>
        <dbReference type="ARBA" id="ARBA00022679"/>
    </source>
</evidence>
<keyword evidence="4" id="KW-0418">Kinase</keyword>
<dbReference type="PANTHER" id="PTHR43047:SF64">
    <property type="entry name" value="HISTIDINE KINASE CONTAINING CHEY-HOMOLOGOUS RECEIVER DOMAIN AND PAS DOMAIN-RELATED"/>
    <property type="match status" value="1"/>
</dbReference>
<organism evidence="11 12">
    <name type="scientific">Edaphochlamys debaryana</name>
    <dbReference type="NCBI Taxonomy" id="47281"/>
    <lineage>
        <taxon>Eukaryota</taxon>
        <taxon>Viridiplantae</taxon>
        <taxon>Chlorophyta</taxon>
        <taxon>core chlorophytes</taxon>
        <taxon>Chlorophyceae</taxon>
        <taxon>CS clade</taxon>
        <taxon>Chlamydomonadales</taxon>
        <taxon>Chlamydomonadales incertae sedis</taxon>
        <taxon>Edaphochlamys</taxon>
    </lineage>
</organism>
<dbReference type="SUPFAM" id="SSF52172">
    <property type="entry name" value="CheY-like"/>
    <property type="match status" value="1"/>
</dbReference>
<protein>
    <recommendedName>
        <fullName evidence="2">histidine kinase</fullName>
        <ecNumber evidence="2">2.7.13.3</ecNumber>
    </recommendedName>
</protein>
<dbReference type="CDD" id="cd00082">
    <property type="entry name" value="HisKA"/>
    <property type="match status" value="1"/>
</dbReference>
<dbReference type="InterPro" id="IPR003594">
    <property type="entry name" value="HATPase_dom"/>
</dbReference>
<dbReference type="EC" id="2.7.13.3" evidence="2"/>
<feature type="compositionally biased region" description="Low complexity" evidence="6">
    <location>
        <begin position="1707"/>
        <end position="1721"/>
    </location>
</feature>
<feature type="region of interest" description="Disordered" evidence="6">
    <location>
        <begin position="1695"/>
        <end position="1731"/>
    </location>
</feature>
<feature type="region of interest" description="Disordered" evidence="6">
    <location>
        <begin position="163"/>
        <end position="202"/>
    </location>
</feature>
<dbReference type="Pfam" id="PF02518">
    <property type="entry name" value="HATPase_c"/>
    <property type="match status" value="1"/>
</dbReference>
<evidence type="ECO:0000256" key="2">
    <source>
        <dbReference type="ARBA" id="ARBA00012438"/>
    </source>
</evidence>
<evidence type="ECO:0000313" key="11">
    <source>
        <dbReference type="EMBL" id="KAG2494718.1"/>
    </source>
</evidence>
<comment type="catalytic activity">
    <reaction evidence="1">
        <text>ATP + protein L-histidine = ADP + protein N-phospho-L-histidine.</text>
        <dbReference type="EC" id="2.7.13.3"/>
    </reaction>
</comment>
<feature type="compositionally biased region" description="Low complexity" evidence="6">
    <location>
        <begin position="496"/>
        <end position="505"/>
    </location>
</feature>
<feature type="compositionally biased region" description="Gly residues" evidence="6">
    <location>
        <begin position="1902"/>
        <end position="1912"/>
    </location>
</feature>
<evidence type="ECO:0000259" key="9">
    <source>
        <dbReference type="PROSITE" id="PS50110"/>
    </source>
</evidence>
<feature type="transmembrane region" description="Helical" evidence="7">
    <location>
        <begin position="36"/>
        <end position="53"/>
    </location>
</feature>
<feature type="region of interest" description="Disordered" evidence="6">
    <location>
        <begin position="1475"/>
        <end position="1506"/>
    </location>
</feature>
<feature type="domain" description="Guanylate cyclase" evidence="10">
    <location>
        <begin position="1211"/>
        <end position="1344"/>
    </location>
</feature>
<accession>A0A835Y2H5</accession>
<dbReference type="InterPro" id="IPR029787">
    <property type="entry name" value="Nucleotide_cyclase"/>
</dbReference>
<dbReference type="SUPFAM" id="SSF47384">
    <property type="entry name" value="Homodimeric domain of signal transducing histidine kinase"/>
    <property type="match status" value="1"/>
</dbReference>
<dbReference type="SUPFAM" id="SSF55874">
    <property type="entry name" value="ATPase domain of HSP90 chaperone/DNA topoisomerase II/histidine kinase"/>
    <property type="match status" value="1"/>
</dbReference>
<keyword evidence="3" id="KW-0808">Transferase</keyword>
<feature type="region of interest" description="Disordered" evidence="6">
    <location>
        <begin position="401"/>
        <end position="422"/>
    </location>
</feature>
<feature type="region of interest" description="Disordered" evidence="6">
    <location>
        <begin position="905"/>
        <end position="993"/>
    </location>
</feature>
<evidence type="ECO:0000259" key="10">
    <source>
        <dbReference type="PROSITE" id="PS50125"/>
    </source>
</evidence>
<feature type="compositionally biased region" description="Gly residues" evidence="6">
    <location>
        <begin position="319"/>
        <end position="342"/>
    </location>
</feature>
<dbReference type="CDD" id="cd07302">
    <property type="entry name" value="CHD"/>
    <property type="match status" value="1"/>
</dbReference>
<evidence type="ECO:0000256" key="6">
    <source>
        <dbReference type="SAM" id="MobiDB-lite"/>
    </source>
</evidence>
<feature type="region of interest" description="Disordered" evidence="6">
    <location>
        <begin position="2071"/>
        <end position="2093"/>
    </location>
</feature>
<dbReference type="Gene3D" id="3.30.70.1230">
    <property type="entry name" value="Nucleotide cyclase"/>
    <property type="match status" value="1"/>
</dbReference>
<feature type="modified residue" description="4-aspartylphosphate" evidence="5">
    <location>
        <position position="1096"/>
    </location>
</feature>
<dbReference type="GO" id="GO:0009190">
    <property type="term" value="P:cyclic nucleotide biosynthetic process"/>
    <property type="evidence" value="ECO:0007669"/>
    <property type="project" value="InterPro"/>
</dbReference>
<dbReference type="Gene3D" id="3.30.565.10">
    <property type="entry name" value="Histidine kinase-like ATPase, C-terminal domain"/>
    <property type="match status" value="1"/>
</dbReference>
<dbReference type="InterPro" id="IPR036890">
    <property type="entry name" value="HATPase_C_sf"/>
</dbReference>
<keyword evidence="7" id="KW-0472">Membrane</keyword>
<dbReference type="GO" id="GO:0000155">
    <property type="term" value="F:phosphorelay sensor kinase activity"/>
    <property type="evidence" value="ECO:0007669"/>
    <property type="project" value="InterPro"/>
</dbReference>
<feature type="compositionally biased region" description="Polar residues" evidence="6">
    <location>
        <begin position="910"/>
        <end position="920"/>
    </location>
</feature>
<evidence type="ECO:0000313" key="12">
    <source>
        <dbReference type="Proteomes" id="UP000612055"/>
    </source>
</evidence>
<dbReference type="InterPro" id="IPR005467">
    <property type="entry name" value="His_kinase_dom"/>
</dbReference>
<dbReference type="Gene3D" id="3.40.50.2300">
    <property type="match status" value="1"/>
</dbReference>
<evidence type="ECO:0000256" key="7">
    <source>
        <dbReference type="SAM" id="Phobius"/>
    </source>
</evidence>
<proteinExistence type="predicted"/>
<dbReference type="Pfam" id="PF00072">
    <property type="entry name" value="Response_reg"/>
    <property type="match status" value="1"/>
</dbReference>
<feature type="region of interest" description="Disordered" evidence="6">
    <location>
        <begin position="444"/>
        <end position="472"/>
    </location>
</feature>
<dbReference type="InterPro" id="IPR011006">
    <property type="entry name" value="CheY-like_superfamily"/>
</dbReference>
<dbReference type="SMART" id="SM00448">
    <property type="entry name" value="REC"/>
    <property type="match status" value="1"/>
</dbReference>
<feature type="compositionally biased region" description="Gly residues" evidence="6">
    <location>
        <begin position="457"/>
        <end position="472"/>
    </location>
</feature>
<feature type="compositionally biased region" description="Basic and acidic residues" evidence="6">
    <location>
        <begin position="933"/>
        <end position="942"/>
    </location>
</feature>
<feature type="compositionally biased region" description="Polar residues" evidence="6">
    <location>
        <begin position="969"/>
        <end position="993"/>
    </location>
</feature>
<evidence type="ECO:0000259" key="8">
    <source>
        <dbReference type="PROSITE" id="PS50109"/>
    </source>
</evidence>
<dbReference type="InterPro" id="IPR001054">
    <property type="entry name" value="A/G_cyclase"/>
</dbReference>
<feature type="compositionally biased region" description="Low complexity" evidence="6">
    <location>
        <begin position="1483"/>
        <end position="1506"/>
    </location>
</feature>
<keyword evidence="7" id="KW-1133">Transmembrane helix</keyword>
<keyword evidence="5" id="KW-0597">Phosphoprotein</keyword>
<feature type="region of interest" description="Disordered" evidence="6">
    <location>
        <begin position="319"/>
        <end position="378"/>
    </location>
</feature>
<dbReference type="Pfam" id="PF00512">
    <property type="entry name" value="HisKA"/>
    <property type="match status" value="1"/>
</dbReference>
<evidence type="ECO:0000256" key="4">
    <source>
        <dbReference type="ARBA" id="ARBA00022777"/>
    </source>
</evidence>
<feature type="compositionally biased region" description="Polar residues" evidence="6">
    <location>
        <begin position="2082"/>
        <end position="2093"/>
    </location>
</feature>
<dbReference type="InterPro" id="IPR036097">
    <property type="entry name" value="HisK_dim/P_sf"/>
</dbReference>
<reference evidence="11" key="1">
    <citation type="journal article" date="2020" name="bioRxiv">
        <title>Comparative genomics of Chlamydomonas.</title>
        <authorList>
            <person name="Craig R.J."/>
            <person name="Hasan A.R."/>
            <person name="Ness R.W."/>
            <person name="Keightley P.D."/>
        </authorList>
    </citation>
    <scope>NUCLEOTIDE SEQUENCE</scope>
    <source>
        <strain evidence="11">CCAP 11/70</strain>
    </source>
</reference>
<dbReference type="SMART" id="SM00387">
    <property type="entry name" value="HATPase_c"/>
    <property type="match status" value="1"/>
</dbReference>
<feature type="compositionally biased region" description="Polar residues" evidence="6">
    <location>
        <begin position="406"/>
        <end position="420"/>
    </location>
</feature>
<feature type="region of interest" description="Disordered" evidence="6">
    <location>
        <begin position="1902"/>
        <end position="1938"/>
    </location>
</feature>